<feature type="transmembrane region" description="Helical" evidence="1">
    <location>
        <begin position="48"/>
        <end position="67"/>
    </location>
</feature>
<evidence type="ECO:0000256" key="1">
    <source>
        <dbReference type="SAM" id="Phobius"/>
    </source>
</evidence>
<dbReference type="Proteomes" id="UP000268162">
    <property type="component" value="Unassembled WGS sequence"/>
</dbReference>
<evidence type="ECO:0000313" key="2">
    <source>
        <dbReference type="EMBL" id="RKP40279.1"/>
    </source>
</evidence>
<feature type="transmembrane region" description="Helical" evidence="1">
    <location>
        <begin position="237"/>
        <end position="257"/>
    </location>
</feature>
<feature type="transmembrane region" description="Helical" evidence="1">
    <location>
        <begin position="121"/>
        <end position="144"/>
    </location>
</feature>
<proteinExistence type="predicted"/>
<keyword evidence="3" id="KW-1185">Reference proteome</keyword>
<reference evidence="3" key="1">
    <citation type="journal article" date="2018" name="Nat. Microbiol.">
        <title>Leveraging single-cell genomics to expand the fungal tree of life.</title>
        <authorList>
            <person name="Ahrendt S.R."/>
            <person name="Quandt C.A."/>
            <person name="Ciobanu D."/>
            <person name="Clum A."/>
            <person name="Salamov A."/>
            <person name="Andreopoulos B."/>
            <person name="Cheng J.F."/>
            <person name="Woyke T."/>
            <person name="Pelin A."/>
            <person name="Henrissat B."/>
            <person name="Reynolds N.K."/>
            <person name="Benny G.L."/>
            <person name="Smith M.E."/>
            <person name="James T.Y."/>
            <person name="Grigoriev I.V."/>
        </authorList>
    </citation>
    <scope>NUCLEOTIDE SEQUENCE [LARGE SCALE GENOMIC DNA]</scope>
    <source>
        <strain evidence="3">RSA 468</strain>
    </source>
</reference>
<keyword evidence="1" id="KW-1133">Transmembrane helix</keyword>
<feature type="transmembrane region" description="Helical" evidence="1">
    <location>
        <begin position="13"/>
        <end position="36"/>
    </location>
</feature>
<accession>A0A4V1J5U5</accession>
<evidence type="ECO:0008006" key="4">
    <source>
        <dbReference type="Google" id="ProtNLM"/>
    </source>
</evidence>
<gene>
    <name evidence="2" type="ORF">BJ085DRAFT_32323</name>
</gene>
<dbReference type="EMBL" id="ML002216">
    <property type="protein sequence ID" value="RKP40279.1"/>
    <property type="molecule type" value="Genomic_DNA"/>
</dbReference>
<feature type="transmembrane region" description="Helical" evidence="1">
    <location>
        <begin position="164"/>
        <end position="185"/>
    </location>
</feature>
<dbReference type="OrthoDB" id="5592846at2759"/>
<feature type="transmembrane region" description="Helical" evidence="1">
    <location>
        <begin position="87"/>
        <end position="109"/>
    </location>
</feature>
<evidence type="ECO:0000313" key="3">
    <source>
        <dbReference type="Proteomes" id="UP000268162"/>
    </source>
</evidence>
<protein>
    <recommendedName>
        <fullName evidence="4">G-protein coupled receptors family 2 profile 2 domain-containing protein</fullName>
    </recommendedName>
</protein>
<dbReference type="AlphaFoldDB" id="A0A4V1J5U5"/>
<organism evidence="2 3">
    <name type="scientific">Dimargaris cristalligena</name>
    <dbReference type="NCBI Taxonomy" id="215637"/>
    <lineage>
        <taxon>Eukaryota</taxon>
        <taxon>Fungi</taxon>
        <taxon>Fungi incertae sedis</taxon>
        <taxon>Zoopagomycota</taxon>
        <taxon>Kickxellomycotina</taxon>
        <taxon>Dimargaritomycetes</taxon>
        <taxon>Dimargaritales</taxon>
        <taxon>Dimargaritaceae</taxon>
        <taxon>Dimargaris</taxon>
    </lineage>
</organism>
<name>A0A4V1J5U5_9FUNG</name>
<feature type="transmembrane region" description="Helical" evidence="1">
    <location>
        <begin position="197"/>
        <end position="217"/>
    </location>
</feature>
<keyword evidence="1" id="KW-0812">Transmembrane</keyword>
<keyword evidence="1" id="KW-0472">Membrane</keyword>
<sequence length="343" mass="38586">MDAAWDPMSLSDYVLLGVASGVFAINSIIYICIFFNDKKFLPFRTKNTAMMGFGLVASILWWYGSFFNQGGMLSVQSLNMCRFMGYWLRWALGGFALLAILLYRTLIYYQIFIRKRPARNGWIYLTPLLVYLPGLVIVILPTAMTSLLTAQRVGDVSYCVSQTPVVVVTWAYCTLVLVTLGFLSSRIRHVKATFNEFREMLWTIGPIIVALLVSGGLSSSDYQHTFWARLICNIFNLIAACAFFWAVYGGCFIGFLFNRQKYLARFAHSLAKDGFQSMGSERTSSITESGPYIEKPSYYISASQLPPPNFHILANMPVLTKFADSDVRIPSISDPVNGRHLIA</sequence>